<dbReference type="RefSeq" id="XP_020828747.1">
    <property type="nucleotide sequence ID" value="XM_020973088.1"/>
</dbReference>
<feature type="disulfide bond" evidence="12">
    <location>
        <begin position="393"/>
        <end position="457"/>
    </location>
</feature>
<feature type="signal peptide" evidence="14">
    <location>
        <begin position="1"/>
        <end position="41"/>
    </location>
</feature>
<dbReference type="PANTHER" id="PTHR48071:SF15">
    <property type="entry name" value="SRCR DOMAIN-CONTAINING PROTEIN"/>
    <property type="match status" value="1"/>
</dbReference>
<dbReference type="Pfam" id="PF00530">
    <property type="entry name" value="SRCR"/>
    <property type="match status" value="9"/>
</dbReference>
<feature type="disulfide bond" evidence="12">
    <location>
        <begin position="116"/>
        <end position="126"/>
    </location>
</feature>
<evidence type="ECO:0000256" key="10">
    <source>
        <dbReference type="ARBA" id="ARBA00023157"/>
    </source>
</evidence>
<comment type="subcellular location">
    <subcellularLocation>
        <location evidence="1">Cell membrane</location>
        <topology evidence="1">Single-pass type I membrane protein</topology>
    </subcellularLocation>
    <subcellularLocation>
        <location evidence="2">Secreted</location>
    </subcellularLocation>
</comment>
<dbReference type="SMART" id="SM00202">
    <property type="entry name" value="SR"/>
    <property type="match status" value="9"/>
</dbReference>
<name>A0A6P5JC74_PHACI</name>
<feature type="domain" description="SRCR" evidence="15">
    <location>
        <begin position="154"/>
        <end position="254"/>
    </location>
</feature>
<feature type="disulfide bond" evidence="12">
    <location>
        <begin position="781"/>
        <end position="791"/>
    </location>
</feature>
<feature type="disulfide bond" evidence="12">
    <location>
        <begin position="645"/>
        <end position="655"/>
    </location>
</feature>
<dbReference type="Proteomes" id="UP000515140">
    <property type="component" value="Unplaced"/>
</dbReference>
<feature type="domain" description="SRCR" evidence="15">
    <location>
        <begin position="576"/>
        <end position="676"/>
    </location>
</feature>
<dbReference type="InterPro" id="IPR036772">
    <property type="entry name" value="SRCR-like_dom_sf"/>
</dbReference>
<protein>
    <submittedName>
        <fullName evidence="17 18">Scavenger receptor cysteine-rich type 1 protein M130-like isoform X1</fullName>
    </submittedName>
</protein>
<feature type="disulfide bond" evidence="12">
    <location>
        <begin position="960"/>
        <end position="1021"/>
    </location>
</feature>
<evidence type="ECO:0000256" key="14">
    <source>
        <dbReference type="SAM" id="SignalP"/>
    </source>
</evidence>
<dbReference type="SUPFAM" id="SSF56487">
    <property type="entry name" value="SRCR-like"/>
    <property type="match status" value="9"/>
</dbReference>
<gene>
    <name evidence="17 18 19" type="primary">LOC110198680</name>
</gene>
<evidence type="ECO:0000256" key="11">
    <source>
        <dbReference type="ARBA" id="ARBA00023180"/>
    </source>
</evidence>
<feature type="domain" description="SRCR" evidence="15">
    <location>
        <begin position="261"/>
        <end position="361"/>
    </location>
</feature>
<evidence type="ECO:0000259" key="15">
    <source>
        <dbReference type="PROSITE" id="PS50287"/>
    </source>
</evidence>
<dbReference type="GeneTree" id="ENSGT00940000155987"/>
<feature type="disulfide bond" evidence="12">
    <location>
        <begin position="496"/>
        <end position="560"/>
    </location>
</feature>
<evidence type="ECO:0000313" key="19">
    <source>
        <dbReference type="RefSeq" id="XP_020828747.1"/>
    </source>
</evidence>
<evidence type="ECO:0000256" key="3">
    <source>
        <dbReference type="ARBA" id="ARBA00022475"/>
    </source>
</evidence>
<evidence type="ECO:0000256" key="9">
    <source>
        <dbReference type="ARBA" id="ARBA00023136"/>
    </source>
</evidence>
<feature type="disulfide bond" evidence="12">
    <location>
        <begin position="72"/>
        <end position="136"/>
    </location>
</feature>
<feature type="disulfide bond" evidence="12">
    <location>
        <begin position="299"/>
        <end position="360"/>
    </location>
</feature>
<feature type="disulfide bond" evidence="12">
    <location>
        <begin position="857"/>
        <end position="918"/>
    </location>
</feature>
<dbReference type="PROSITE" id="PS00420">
    <property type="entry name" value="SRCR_1"/>
    <property type="match status" value="5"/>
</dbReference>
<dbReference type="FunFam" id="3.10.250.10:FF:000004">
    <property type="entry name" value="Scavenger receptor cysteine-rich type 1 protein M130"/>
    <property type="match status" value="2"/>
</dbReference>
<feature type="disulfide bond" evidence="12">
    <location>
        <begin position="192"/>
        <end position="253"/>
    </location>
</feature>
<dbReference type="Gene3D" id="3.10.250.10">
    <property type="entry name" value="SRCR-like domain"/>
    <property type="match status" value="9"/>
</dbReference>
<evidence type="ECO:0000313" key="18">
    <source>
        <dbReference type="RefSeq" id="XP_020828746.1"/>
    </source>
</evidence>
<dbReference type="RefSeq" id="XP_020828745.1">
    <property type="nucleotide sequence ID" value="XM_020973086.1"/>
</dbReference>
<keyword evidence="8 13" id="KW-1133">Transmembrane helix</keyword>
<dbReference type="GO" id="GO:0009897">
    <property type="term" value="C:external side of plasma membrane"/>
    <property type="evidence" value="ECO:0007669"/>
    <property type="project" value="Ensembl"/>
</dbReference>
<evidence type="ECO:0000256" key="13">
    <source>
        <dbReference type="SAM" id="Phobius"/>
    </source>
</evidence>
<dbReference type="FunFam" id="3.10.250.10:FF:000009">
    <property type="entry name" value="WC1"/>
    <property type="match status" value="2"/>
</dbReference>
<feature type="disulfide bond" evidence="12">
    <location>
        <begin position="85"/>
        <end position="146"/>
    </location>
</feature>
<organism evidence="16 18">
    <name type="scientific">Phascolarctos cinereus</name>
    <name type="common">Koala</name>
    <dbReference type="NCBI Taxonomy" id="38626"/>
    <lineage>
        <taxon>Eukaryota</taxon>
        <taxon>Metazoa</taxon>
        <taxon>Chordata</taxon>
        <taxon>Craniata</taxon>
        <taxon>Vertebrata</taxon>
        <taxon>Euteleostomi</taxon>
        <taxon>Mammalia</taxon>
        <taxon>Metatheria</taxon>
        <taxon>Diprotodontia</taxon>
        <taxon>Phascolarctidae</taxon>
        <taxon>Phascolarctos</taxon>
    </lineage>
</organism>
<feature type="domain" description="SRCR" evidence="15">
    <location>
        <begin position="922"/>
        <end position="1022"/>
    </location>
</feature>
<dbReference type="AlphaFoldDB" id="A0A6P5JC74"/>
<feature type="chain" id="PRO_5044648231" evidence="14">
    <location>
        <begin position="42"/>
        <end position="1137"/>
    </location>
</feature>
<evidence type="ECO:0000313" key="16">
    <source>
        <dbReference type="Proteomes" id="UP000515140"/>
    </source>
</evidence>
<feature type="disulfide bond" evidence="12">
    <location>
        <begin position="614"/>
        <end position="675"/>
    </location>
</feature>
<feature type="domain" description="SRCR" evidence="15">
    <location>
        <begin position="712"/>
        <end position="812"/>
    </location>
</feature>
<feature type="disulfide bond" evidence="12">
    <location>
        <begin position="991"/>
        <end position="1001"/>
    </location>
</feature>
<dbReference type="FunFam" id="3.10.250.10:FF:000002">
    <property type="entry name" value="Scavenger receptor cysteine-rich type 1 protein M130"/>
    <property type="match status" value="2"/>
</dbReference>
<dbReference type="GO" id="GO:0005737">
    <property type="term" value="C:cytoplasm"/>
    <property type="evidence" value="ECO:0007669"/>
    <property type="project" value="UniProtKB-ARBA"/>
</dbReference>
<evidence type="ECO:0000313" key="17">
    <source>
        <dbReference type="RefSeq" id="XP_020828745.1"/>
    </source>
</evidence>
<feature type="disulfide bond" evidence="12">
    <location>
        <begin position="509"/>
        <end position="570"/>
    </location>
</feature>
<feature type="transmembrane region" description="Helical" evidence="13">
    <location>
        <begin position="1038"/>
        <end position="1059"/>
    </location>
</feature>
<dbReference type="GeneID" id="110198680"/>
<feature type="disulfide bond" evidence="12">
    <location>
        <begin position="737"/>
        <end position="801"/>
    </location>
</feature>
<dbReference type="FunFam" id="3.10.250.10:FF:000016">
    <property type="entry name" value="Scavenger receptor cysteine-rich protein type 12"/>
    <property type="match status" value="1"/>
</dbReference>
<evidence type="ECO:0000256" key="5">
    <source>
        <dbReference type="ARBA" id="ARBA00022692"/>
    </source>
</evidence>
<feature type="disulfide bond" evidence="12">
    <location>
        <begin position="179"/>
        <end position="243"/>
    </location>
</feature>
<dbReference type="FunFam" id="3.10.250.10:FF:000012">
    <property type="entry name" value="CD163 molecule like 1"/>
    <property type="match status" value="1"/>
</dbReference>
<dbReference type="PROSITE" id="PS50287">
    <property type="entry name" value="SRCR_2"/>
    <property type="match status" value="9"/>
</dbReference>
<comment type="caution">
    <text evidence="12">Lacks conserved residue(s) required for the propagation of feature annotation.</text>
</comment>
<dbReference type="KEGG" id="pcw:110198680"/>
<dbReference type="FunFam" id="3.10.250.10:FF:000006">
    <property type="entry name" value="neurotrypsin isoform X2"/>
    <property type="match status" value="1"/>
</dbReference>
<keyword evidence="5 13" id="KW-0812">Transmembrane</keyword>
<keyword evidence="9 13" id="KW-0472">Membrane</keyword>
<feature type="domain" description="SRCR" evidence="15">
    <location>
        <begin position="471"/>
        <end position="571"/>
    </location>
</feature>
<accession>A0A6P5JC74</accession>
<feature type="domain" description="SRCR" evidence="15">
    <location>
        <begin position="368"/>
        <end position="466"/>
    </location>
</feature>
<keyword evidence="4" id="KW-0964">Secreted</keyword>
<dbReference type="GO" id="GO:0031638">
    <property type="term" value="P:zymogen activation"/>
    <property type="evidence" value="ECO:0007669"/>
    <property type="project" value="TreeGrafter"/>
</dbReference>
<keyword evidence="16" id="KW-1185">Reference proteome</keyword>
<feature type="disulfide bond" evidence="12">
    <location>
        <begin position="286"/>
        <end position="350"/>
    </location>
</feature>
<dbReference type="RefSeq" id="XP_020828746.1">
    <property type="nucleotide sequence ID" value="XM_020973087.1"/>
</dbReference>
<feature type="disulfide bond" evidence="12">
    <location>
        <begin position="223"/>
        <end position="233"/>
    </location>
</feature>
<feature type="disulfide bond" evidence="12">
    <location>
        <begin position="947"/>
        <end position="1011"/>
    </location>
</feature>
<proteinExistence type="predicted"/>
<feature type="disulfide bond" evidence="12">
    <location>
        <begin position="750"/>
        <end position="811"/>
    </location>
</feature>
<evidence type="ECO:0000256" key="1">
    <source>
        <dbReference type="ARBA" id="ARBA00004251"/>
    </source>
</evidence>
<keyword evidence="6 14" id="KW-0732">Signal</keyword>
<dbReference type="PRINTS" id="PR00258">
    <property type="entry name" value="SPERACTRCPTR"/>
</dbReference>
<dbReference type="InterPro" id="IPR001190">
    <property type="entry name" value="SRCR"/>
</dbReference>
<evidence type="ECO:0000256" key="2">
    <source>
        <dbReference type="ARBA" id="ARBA00004613"/>
    </source>
</evidence>
<reference evidence="17 18" key="1">
    <citation type="submission" date="2025-04" db="UniProtKB">
        <authorList>
            <consortium name="RefSeq"/>
        </authorList>
    </citation>
    <scope>IDENTIFICATION</scope>
    <source>
        <tissue evidence="17 18">Spleen</tissue>
    </source>
</reference>
<feature type="disulfide bond" evidence="12">
    <location>
        <begin position="601"/>
        <end position="665"/>
    </location>
</feature>
<dbReference type="GO" id="GO:0097110">
    <property type="term" value="F:scaffold protein binding"/>
    <property type="evidence" value="ECO:0007669"/>
    <property type="project" value="Ensembl"/>
</dbReference>
<evidence type="ECO:0000256" key="4">
    <source>
        <dbReference type="ARBA" id="ARBA00022525"/>
    </source>
</evidence>
<sequence length="1137" mass="123376">MWLPEHSKPAELGRCWHQLPRWTCGLSLLLVSTCFLSSCVGNSEPELRLVNGSSPCEGLVQLKFQGQWGTLCSDSWGRNEVSVVCKQLGCPSAVSSSGWSNISDLSGHSWLGNVSCRGNESAVGACRHSQWNQQPCMPRQEAWVNCSDRADLEVRLVGGPNRCTGRLEVKVQGEWGTVCDDLWGKEDSEVVCRQLGCGTAYHFQKPVGPGIGTGTIWMDDVGCHGNESSLWDCSHRGWGQHNCNHHEDVGLVCSEGADMELRLVGGTKNCSGLVEVRVHGQWGRVCDNNWNKDVAGVVCRQLGCPSPQNAVSWFDGGEEVEQIWFSSVHCHGNESALWDCEYNGWSNYGCESQNHARVICCDEDELELRLVGGGSQCAGTVEVQMQGLVGTVCQSAVNMEVAAVVCRQLECGSAVSISHKDGFEKVMMHRGLSSVTCKGNESSFWDCKSWWWEEQPCRSGSRVICSEHMKPKLVGGHFPCSGRVLVKHKDTWGSICAHDFPLPTAKVLCSELQCGALVSVVEAARFGERNGQILDEELRCKGNESHLSLCPRVLLPEDSCTDGRDIGVICSRYMDSRLTAGSSRCDGRVEIQIQEGWGALCDSSWDLANANVLCNQLDCGVALSIPKGAHLGEERGQIWGHIFHCSGMEHHLGDCPVTALGAPACTSGDTASVICSGNRTQTWAPCSDSLHSPAGATYRSRNSTECSEIREIRLVDGGDRCAGRVELYHEGSWGTVCDDSWDLNDAQVVCRQLGCGGALNATVSAHFGGGSGPIWLDDLKCSGDESQVWQCPFRGWGRHNCRHKEDAGVICSGVLALRLHSDTSTQDCAGRLEVFYNGSWGSVGKSRMTAVTPGLVCGQLGCGDNGTVQDAPSHKAISGFAWVNDIQCPDGPASLWQCPSASWGKKYMSPAEETWITCTDKIRLQGGSSPCSGRVEVWYKGSWGTVCDDSWDLADAEVVCQQLGCGSALAAPPEAAFGQGIGPILLSNVGCQGNESSLWDCPADPWGQVECGHKEDASVKCSGVSKAAGHSEGHKGFVLPWIFGVLLLVLLVFALSFWAQARRWRQRVGAFSNGGDMNHMALYQKTDFRWKDDQNLLSHAEVPDGCDDTSESSSNIVSRSETLLVPWRNKKDIQLRR</sequence>
<evidence type="ECO:0000256" key="6">
    <source>
        <dbReference type="ARBA" id="ARBA00022729"/>
    </source>
</evidence>
<keyword evidence="7" id="KW-0677">Repeat</keyword>
<keyword evidence="10 12" id="KW-1015">Disulfide bond</keyword>
<evidence type="ECO:0000256" key="7">
    <source>
        <dbReference type="ARBA" id="ARBA00022737"/>
    </source>
</evidence>
<feature type="disulfide bond" evidence="12">
    <location>
        <begin position="888"/>
        <end position="898"/>
    </location>
</feature>
<feature type="disulfide bond" evidence="12">
    <location>
        <begin position="437"/>
        <end position="447"/>
    </location>
</feature>
<dbReference type="GO" id="GO:0004252">
    <property type="term" value="F:serine-type endopeptidase activity"/>
    <property type="evidence" value="ECO:0007669"/>
    <property type="project" value="TreeGrafter"/>
</dbReference>
<keyword evidence="3" id="KW-1003">Cell membrane</keyword>
<feature type="domain" description="SRCR" evidence="15">
    <location>
        <begin position="47"/>
        <end position="147"/>
    </location>
</feature>
<evidence type="ECO:0000256" key="12">
    <source>
        <dbReference type="PROSITE-ProRule" id="PRU00196"/>
    </source>
</evidence>
<feature type="domain" description="SRCR" evidence="15">
    <location>
        <begin position="817"/>
        <end position="919"/>
    </location>
</feature>
<keyword evidence="11" id="KW-0325">Glycoprotein</keyword>
<evidence type="ECO:0000256" key="8">
    <source>
        <dbReference type="ARBA" id="ARBA00022989"/>
    </source>
</evidence>
<dbReference type="PANTHER" id="PTHR48071">
    <property type="entry name" value="SRCR DOMAIN-CONTAINING PROTEIN"/>
    <property type="match status" value="1"/>
</dbReference>
<dbReference type="GO" id="GO:0005576">
    <property type="term" value="C:extracellular region"/>
    <property type="evidence" value="ECO:0007669"/>
    <property type="project" value="UniProtKB-SubCell"/>
</dbReference>
<feature type="disulfide bond" evidence="12">
    <location>
        <begin position="540"/>
        <end position="550"/>
    </location>
</feature>
<feature type="disulfide bond" evidence="12">
    <location>
        <begin position="330"/>
        <end position="340"/>
    </location>
</feature>